<organism evidence="3 4">
    <name type="scientific">Ectopseudomonas alcaliphila</name>
    <dbReference type="NCBI Taxonomy" id="101564"/>
    <lineage>
        <taxon>Bacteria</taxon>
        <taxon>Pseudomonadati</taxon>
        <taxon>Pseudomonadota</taxon>
        <taxon>Gammaproteobacteria</taxon>
        <taxon>Pseudomonadales</taxon>
        <taxon>Pseudomonadaceae</taxon>
        <taxon>Ectopseudomonas</taxon>
    </lineage>
</organism>
<feature type="domain" description="Glycosyltransferase subfamily 4-like N-terminal" evidence="1">
    <location>
        <begin position="21"/>
        <end position="193"/>
    </location>
</feature>
<dbReference type="OrthoDB" id="9787293at2"/>
<accession>A0A1G6SZH4</accession>
<dbReference type="RefSeq" id="WP_074674964.1">
    <property type="nucleotide sequence ID" value="NZ_CBCSET010000001.1"/>
</dbReference>
<dbReference type="InterPro" id="IPR028098">
    <property type="entry name" value="Glyco_trans_4-like_N"/>
</dbReference>
<keyword evidence="3" id="KW-0808">Transferase</keyword>
<dbReference type="Pfam" id="PF13579">
    <property type="entry name" value="Glyco_trans_4_4"/>
    <property type="match status" value="1"/>
</dbReference>
<reference evidence="3 4" key="1">
    <citation type="submission" date="2016-10" db="EMBL/GenBank/DDBJ databases">
        <authorList>
            <person name="de Groot N.N."/>
        </authorList>
    </citation>
    <scope>NUCLEOTIDE SEQUENCE [LARGE SCALE GENOMIC DNA]</scope>
    <source>
        <strain evidence="3 4">JCM 10630</strain>
    </source>
</reference>
<dbReference type="Proteomes" id="UP001278050">
    <property type="component" value="Unassembled WGS sequence"/>
</dbReference>
<name>A0A1G6SZH4_9GAMM</name>
<dbReference type="AlphaFoldDB" id="A0A1G6SZH4"/>
<dbReference type="EMBL" id="FNAE01000001">
    <property type="protein sequence ID" value="SDD22380.1"/>
    <property type="molecule type" value="Genomic_DNA"/>
</dbReference>
<sequence>MPGEKLVIVNRSFWPVYPVVGEALLRFAEQAAANNVSVSVILQDHADIRSRLAEENRGKGVRFFPVKAWTSSSSSVLARIADAIFFMLWVLCTLLRLRPNKVYVSTDPPVVVPFIVMVYCKIFRADYIYHLQDIHPEAADVVVPVQRWIFKLLRWADVLVMKNATQLITITEQMAEYIRVRSSTRAPIHVLENPAVSFDSIELKKTKLPGFSFCGNAGRLQRIPLLIDAIEKYLSSGGSLKFAFAGGGVYSGQLRALSERYVNVDYHGLVSARDAAQINVDYEWAILPIADEVTQFAFPSKSSSYVFSGAKILAISGRETSVSRWVLDNNLGVAVPPDIDAVVSAFQEVERSNYASLNIDMERVRLKKTLHFDSFIFRLGSIVLGCGYGA</sequence>
<dbReference type="SUPFAM" id="SSF53756">
    <property type="entry name" value="UDP-Glycosyltransferase/glycogen phosphorylase"/>
    <property type="match status" value="1"/>
</dbReference>
<evidence type="ECO:0000313" key="2">
    <source>
        <dbReference type="EMBL" id="MDX5991174.1"/>
    </source>
</evidence>
<proteinExistence type="predicted"/>
<evidence type="ECO:0000313" key="3">
    <source>
        <dbReference type="EMBL" id="SDD22380.1"/>
    </source>
</evidence>
<dbReference type="Proteomes" id="UP000182413">
    <property type="component" value="Unassembled WGS sequence"/>
</dbReference>
<keyword evidence="5" id="KW-1185">Reference proteome</keyword>
<gene>
    <name evidence="3" type="ORF">SAMN05216575_101118</name>
    <name evidence="2" type="ORF">SIM71_03830</name>
</gene>
<dbReference type="GO" id="GO:0016757">
    <property type="term" value="F:glycosyltransferase activity"/>
    <property type="evidence" value="ECO:0007669"/>
    <property type="project" value="UniProtKB-ARBA"/>
</dbReference>
<evidence type="ECO:0000313" key="5">
    <source>
        <dbReference type="Proteomes" id="UP001278050"/>
    </source>
</evidence>
<dbReference type="EMBL" id="JAWXXP010000001">
    <property type="protein sequence ID" value="MDX5991174.1"/>
    <property type="molecule type" value="Genomic_DNA"/>
</dbReference>
<evidence type="ECO:0000313" key="4">
    <source>
        <dbReference type="Proteomes" id="UP000182413"/>
    </source>
</evidence>
<evidence type="ECO:0000259" key="1">
    <source>
        <dbReference type="Pfam" id="PF13579"/>
    </source>
</evidence>
<reference evidence="2 5" key="2">
    <citation type="submission" date="2023-11" db="EMBL/GenBank/DDBJ databases">
        <title>MicrobeMod: A computational toolkit for identifying prokaryotic methylation and restriction-modification with nanopore sequencing.</title>
        <authorList>
            <person name="Crits-Christoph A."/>
            <person name="Kang S.C."/>
            <person name="Lee H."/>
            <person name="Ostrov N."/>
        </authorList>
    </citation>
    <scope>NUCLEOTIDE SEQUENCE [LARGE SCALE GENOMIC DNA]</scope>
    <source>
        <strain evidence="2 5">ATCC BAA-571</strain>
    </source>
</reference>
<dbReference type="Gene3D" id="3.40.50.2000">
    <property type="entry name" value="Glycogen Phosphorylase B"/>
    <property type="match status" value="1"/>
</dbReference>
<protein>
    <submittedName>
        <fullName evidence="2 3">Glycosyltransferase</fullName>
    </submittedName>
</protein>